<name>A0ABW3DQV3_9ACTN</name>
<feature type="non-terminal residue" evidence="2">
    <location>
        <position position="1"/>
    </location>
</feature>
<proteinExistence type="predicted"/>
<dbReference type="GO" id="GO:0006508">
    <property type="term" value="P:proteolysis"/>
    <property type="evidence" value="ECO:0007669"/>
    <property type="project" value="UniProtKB-KW"/>
</dbReference>
<keyword evidence="3" id="KW-1185">Reference proteome</keyword>
<dbReference type="GO" id="GO:0008233">
    <property type="term" value="F:peptidase activity"/>
    <property type="evidence" value="ECO:0007669"/>
    <property type="project" value="UniProtKB-KW"/>
</dbReference>
<gene>
    <name evidence="2" type="ORF">ACFQ08_10970</name>
</gene>
<comment type="caution">
    <text evidence="2">The sequence shown here is derived from an EMBL/GenBank/DDBJ whole genome shotgun (WGS) entry which is preliminary data.</text>
</comment>
<reference evidence="3" key="1">
    <citation type="journal article" date="2019" name="Int. J. Syst. Evol. Microbiol.">
        <title>The Global Catalogue of Microorganisms (GCM) 10K type strain sequencing project: providing services to taxonomists for standard genome sequencing and annotation.</title>
        <authorList>
            <consortium name="The Broad Institute Genomics Platform"/>
            <consortium name="The Broad Institute Genome Sequencing Center for Infectious Disease"/>
            <person name="Wu L."/>
            <person name="Ma J."/>
        </authorList>
    </citation>
    <scope>NUCLEOTIDE SEQUENCE [LARGE SCALE GENOMIC DNA]</scope>
    <source>
        <strain evidence="3">CCUG 62974</strain>
    </source>
</reference>
<feature type="region of interest" description="Disordered" evidence="1">
    <location>
        <begin position="231"/>
        <end position="252"/>
    </location>
</feature>
<accession>A0ABW3DQV3</accession>
<evidence type="ECO:0000256" key="1">
    <source>
        <dbReference type="SAM" id="MobiDB-lite"/>
    </source>
</evidence>
<evidence type="ECO:0000313" key="3">
    <source>
        <dbReference type="Proteomes" id="UP001597024"/>
    </source>
</evidence>
<protein>
    <submittedName>
        <fullName evidence="2">Serine protease</fullName>
    </submittedName>
</protein>
<keyword evidence="2" id="KW-0378">Hydrolase</keyword>
<dbReference type="EMBL" id="JBHTHX010000283">
    <property type="protein sequence ID" value="MFD0885067.1"/>
    <property type="molecule type" value="Genomic_DNA"/>
</dbReference>
<evidence type="ECO:0000313" key="2">
    <source>
        <dbReference type="EMBL" id="MFD0885067.1"/>
    </source>
</evidence>
<organism evidence="2 3">
    <name type="scientific">Streptosporangium algeriense</name>
    <dbReference type="NCBI Taxonomy" id="1682748"/>
    <lineage>
        <taxon>Bacteria</taxon>
        <taxon>Bacillati</taxon>
        <taxon>Actinomycetota</taxon>
        <taxon>Actinomycetes</taxon>
        <taxon>Streptosporangiales</taxon>
        <taxon>Streptosporangiaceae</taxon>
        <taxon>Streptosporangium</taxon>
    </lineage>
</organism>
<dbReference type="Proteomes" id="UP001597024">
    <property type="component" value="Unassembled WGS sequence"/>
</dbReference>
<keyword evidence="2" id="KW-0645">Protease</keyword>
<sequence length="303" mass="31191">DCAPAAIRRGAEEATCTVTVRNDTFAKTEVTAVSTLNGRLRLTGVTGATRIGSQLATARAVLAPRQPDRPDVAPGTGPAPYLPLDSFGVRPTPIGDEEALNFTVPAFTYAGRTYTRIGVVSNGYTVAGGTSDPADISPVPQPLPDPAAPNNVIAPYWTDLDGTGAPGVYVGTLADGPSKWLVIEWRLRVRGTSDTKVFQQWIGLNGTEDVTYTYDPKRLPGTPPGGLGLTVGAENADGTAGGRIPGPPTGDLRVTSVPGAPGGSLTYTLKVRGVSPGVGTVTTGTSTPQVKGLTVETGKVTVR</sequence>